<evidence type="ECO:0000256" key="1">
    <source>
        <dbReference type="SAM" id="MobiDB-lite"/>
    </source>
</evidence>
<dbReference type="Proteomes" id="UP001597145">
    <property type="component" value="Unassembled WGS sequence"/>
</dbReference>
<dbReference type="InterPro" id="IPR037523">
    <property type="entry name" value="VOC_core"/>
</dbReference>
<dbReference type="Gene3D" id="3.10.180.10">
    <property type="entry name" value="2,3-Dihydroxybiphenyl 1,2-Dioxygenase, domain 1"/>
    <property type="match status" value="1"/>
</dbReference>
<keyword evidence="4" id="KW-1185">Reference proteome</keyword>
<organism evidence="3 4">
    <name type="scientific">Pseudonocardia aurantiaca</name>
    <dbReference type="NCBI Taxonomy" id="75290"/>
    <lineage>
        <taxon>Bacteria</taxon>
        <taxon>Bacillati</taxon>
        <taxon>Actinomycetota</taxon>
        <taxon>Actinomycetes</taxon>
        <taxon>Pseudonocardiales</taxon>
        <taxon>Pseudonocardiaceae</taxon>
        <taxon>Pseudonocardia</taxon>
    </lineage>
</organism>
<dbReference type="RefSeq" id="WP_343978911.1">
    <property type="nucleotide sequence ID" value="NZ_BAAAJG010000010.1"/>
</dbReference>
<name>A0ABW4FLS4_9PSEU</name>
<dbReference type="InterPro" id="IPR029068">
    <property type="entry name" value="Glyas_Bleomycin-R_OHBP_Dase"/>
</dbReference>
<dbReference type="EMBL" id="JBHUCP010000012">
    <property type="protein sequence ID" value="MFD1531456.1"/>
    <property type="molecule type" value="Genomic_DNA"/>
</dbReference>
<reference evidence="4" key="1">
    <citation type="journal article" date="2019" name="Int. J. Syst. Evol. Microbiol.">
        <title>The Global Catalogue of Microorganisms (GCM) 10K type strain sequencing project: providing services to taxonomists for standard genome sequencing and annotation.</title>
        <authorList>
            <consortium name="The Broad Institute Genomics Platform"/>
            <consortium name="The Broad Institute Genome Sequencing Center for Infectious Disease"/>
            <person name="Wu L."/>
            <person name="Ma J."/>
        </authorList>
    </citation>
    <scope>NUCLEOTIDE SEQUENCE [LARGE SCALE GENOMIC DNA]</scope>
    <source>
        <strain evidence="4">JCM 12165</strain>
    </source>
</reference>
<protein>
    <submittedName>
        <fullName evidence="3">VOC family protein</fullName>
    </submittedName>
</protein>
<dbReference type="InterPro" id="IPR004360">
    <property type="entry name" value="Glyas_Fos-R_dOase_dom"/>
</dbReference>
<evidence type="ECO:0000259" key="2">
    <source>
        <dbReference type="PROSITE" id="PS51819"/>
    </source>
</evidence>
<dbReference type="PROSITE" id="PS51819">
    <property type="entry name" value="VOC"/>
    <property type="match status" value="1"/>
</dbReference>
<comment type="caution">
    <text evidence="3">The sequence shown here is derived from an EMBL/GenBank/DDBJ whole genome shotgun (WGS) entry which is preliminary data.</text>
</comment>
<accession>A0ABW4FLS4</accession>
<dbReference type="SUPFAM" id="SSF54593">
    <property type="entry name" value="Glyoxalase/Bleomycin resistance protein/Dihydroxybiphenyl dioxygenase"/>
    <property type="match status" value="1"/>
</dbReference>
<evidence type="ECO:0000313" key="3">
    <source>
        <dbReference type="EMBL" id="MFD1531456.1"/>
    </source>
</evidence>
<gene>
    <name evidence="3" type="ORF">ACFSCY_18625</name>
</gene>
<evidence type="ECO:0000313" key="4">
    <source>
        <dbReference type="Proteomes" id="UP001597145"/>
    </source>
</evidence>
<dbReference type="Pfam" id="PF00903">
    <property type="entry name" value="Glyoxalase"/>
    <property type="match status" value="1"/>
</dbReference>
<feature type="region of interest" description="Disordered" evidence="1">
    <location>
        <begin position="157"/>
        <end position="197"/>
    </location>
</feature>
<proteinExistence type="predicted"/>
<feature type="domain" description="VOC" evidence="2">
    <location>
        <begin position="1"/>
        <end position="137"/>
    </location>
</feature>
<sequence>MFHHVAVASKDVKRSHKFYTEAMGFTLKKVVKRQSPEGGWTKHIFYDTGDGQYFAIWDLQGIEGVVVEPDKWQGGMGNGLPYWINHIAFDCHDIGGLEECRQRWIDHGYNVVEVKHEFIHSIYTKDPDGTLVEFTFDTQPLTEADEEEARELLADDSPAQVPEYEGVQHKSPHYQARRAAEKAAENGADLADAGGAI</sequence>